<dbReference type="Proteomes" id="UP000288716">
    <property type="component" value="Unassembled WGS sequence"/>
</dbReference>
<keyword evidence="7 10" id="KW-0067">ATP-binding</keyword>
<dbReference type="SMART" id="SM00220">
    <property type="entry name" value="S_TKc"/>
    <property type="match status" value="1"/>
</dbReference>
<gene>
    <name evidence="13" type="ORF">B4U80_01768</name>
</gene>
<protein>
    <recommendedName>
        <fullName evidence="2">cyclin-dependent kinase</fullName>
        <ecNumber evidence="2">2.7.11.22</ecNumber>
    </recommendedName>
</protein>
<evidence type="ECO:0000256" key="7">
    <source>
        <dbReference type="ARBA" id="ARBA00022840"/>
    </source>
</evidence>
<dbReference type="Gene3D" id="1.10.510.10">
    <property type="entry name" value="Transferase(Phosphotransferase) domain 1"/>
    <property type="match status" value="1"/>
</dbReference>
<dbReference type="InterPro" id="IPR050108">
    <property type="entry name" value="CDK"/>
</dbReference>
<feature type="binding site" evidence="10">
    <location>
        <position position="74"/>
    </location>
    <ligand>
        <name>ATP</name>
        <dbReference type="ChEBI" id="CHEBI:30616"/>
    </ligand>
</feature>
<name>A0A443SVL0_9ACAR</name>
<dbReference type="InterPro" id="IPR044093">
    <property type="entry name" value="STKc_CDK10"/>
</dbReference>
<evidence type="ECO:0000256" key="5">
    <source>
        <dbReference type="ARBA" id="ARBA00022741"/>
    </source>
</evidence>
<dbReference type="VEuPathDB" id="VectorBase:LDEU000488"/>
<reference evidence="13 14" key="1">
    <citation type="journal article" date="2018" name="Gigascience">
        <title>Genomes of trombidid mites reveal novel predicted allergens and laterally-transferred genes associated with secondary metabolism.</title>
        <authorList>
            <person name="Dong X."/>
            <person name="Chaisiri K."/>
            <person name="Xia D."/>
            <person name="Armstrong S.D."/>
            <person name="Fang Y."/>
            <person name="Donnelly M.J."/>
            <person name="Kadowaki T."/>
            <person name="McGarry J.W."/>
            <person name="Darby A.C."/>
            <person name="Makepeace B.L."/>
        </authorList>
    </citation>
    <scope>NUCLEOTIDE SEQUENCE [LARGE SCALE GENOMIC DNA]</scope>
    <source>
        <strain evidence="13">UoL-UT</strain>
    </source>
</reference>
<dbReference type="EC" id="2.7.11.22" evidence="2"/>
<keyword evidence="4" id="KW-0808">Transferase</keyword>
<dbReference type="Gene3D" id="3.30.200.20">
    <property type="entry name" value="Phosphorylase Kinase, domain 1"/>
    <property type="match status" value="1"/>
</dbReference>
<dbReference type="GO" id="GO:0007346">
    <property type="term" value="P:regulation of mitotic cell cycle"/>
    <property type="evidence" value="ECO:0007669"/>
    <property type="project" value="InterPro"/>
</dbReference>
<accession>A0A443SVL0</accession>
<dbReference type="PANTHER" id="PTHR24056">
    <property type="entry name" value="CELL DIVISION PROTEIN KINASE"/>
    <property type="match status" value="1"/>
</dbReference>
<evidence type="ECO:0000313" key="14">
    <source>
        <dbReference type="Proteomes" id="UP000288716"/>
    </source>
</evidence>
<comment type="catalytic activity">
    <reaction evidence="9">
        <text>L-seryl-[protein] + ATP = O-phospho-L-seryl-[protein] + ADP + H(+)</text>
        <dbReference type="Rhea" id="RHEA:17989"/>
        <dbReference type="Rhea" id="RHEA-COMP:9863"/>
        <dbReference type="Rhea" id="RHEA-COMP:11604"/>
        <dbReference type="ChEBI" id="CHEBI:15378"/>
        <dbReference type="ChEBI" id="CHEBI:29999"/>
        <dbReference type="ChEBI" id="CHEBI:30616"/>
        <dbReference type="ChEBI" id="CHEBI:83421"/>
        <dbReference type="ChEBI" id="CHEBI:456216"/>
        <dbReference type="EC" id="2.7.11.22"/>
    </reaction>
</comment>
<evidence type="ECO:0000256" key="3">
    <source>
        <dbReference type="ARBA" id="ARBA00022527"/>
    </source>
</evidence>
<comment type="catalytic activity">
    <reaction evidence="8">
        <text>L-threonyl-[protein] + ATP = O-phospho-L-threonyl-[protein] + ADP + H(+)</text>
        <dbReference type="Rhea" id="RHEA:46608"/>
        <dbReference type="Rhea" id="RHEA-COMP:11060"/>
        <dbReference type="Rhea" id="RHEA-COMP:11605"/>
        <dbReference type="ChEBI" id="CHEBI:15378"/>
        <dbReference type="ChEBI" id="CHEBI:30013"/>
        <dbReference type="ChEBI" id="CHEBI:30616"/>
        <dbReference type="ChEBI" id="CHEBI:61977"/>
        <dbReference type="ChEBI" id="CHEBI:456216"/>
        <dbReference type="EC" id="2.7.11.22"/>
    </reaction>
</comment>
<evidence type="ECO:0000256" key="2">
    <source>
        <dbReference type="ARBA" id="ARBA00012425"/>
    </source>
</evidence>
<dbReference type="GO" id="GO:0005634">
    <property type="term" value="C:nucleus"/>
    <property type="evidence" value="ECO:0007669"/>
    <property type="project" value="TreeGrafter"/>
</dbReference>
<dbReference type="PROSITE" id="PS00108">
    <property type="entry name" value="PROTEIN_KINASE_ST"/>
    <property type="match status" value="1"/>
</dbReference>
<keyword evidence="5 10" id="KW-0547">Nucleotide-binding</keyword>
<comment type="similarity">
    <text evidence="1">Belongs to the protein kinase superfamily. CMGC Ser/Thr protein kinase family. CDC2/CDKX subfamily.</text>
</comment>
<evidence type="ECO:0000256" key="10">
    <source>
        <dbReference type="PROSITE-ProRule" id="PRU10141"/>
    </source>
</evidence>
<keyword evidence="14" id="KW-1185">Reference proteome</keyword>
<evidence type="ECO:0000256" key="6">
    <source>
        <dbReference type="ARBA" id="ARBA00022777"/>
    </source>
</evidence>
<dbReference type="GO" id="GO:0004693">
    <property type="term" value="F:cyclin-dependent protein serine/threonine kinase activity"/>
    <property type="evidence" value="ECO:0007669"/>
    <property type="project" value="UniProtKB-EC"/>
</dbReference>
<dbReference type="InterPro" id="IPR017441">
    <property type="entry name" value="Protein_kinase_ATP_BS"/>
</dbReference>
<dbReference type="InterPro" id="IPR000719">
    <property type="entry name" value="Prot_kinase_dom"/>
</dbReference>
<dbReference type="InterPro" id="IPR008271">
    <property type="entry name" value="Ser/Thr_kinase_AS"/>
</dbReference>
<evidence type="ECO:0000259" key="12">
    <source>
        <dbReference type="PROSITE" id="PS50011"/>
    </source>
</evidence>
<dbReference type="PROSITE" id="PS50011">
    <property type="entry name" value="PROTEIN_KINASE_DOM"/>
    <property type="match status" value="1"/>
</dbReference>
<dbReference type="PANTHER" id="PTHR24056:SF508">
    <property type="entry name" value="CYCLIN-DEPENDENT KINASE 10"/>
    <property type="match status" value="1"/>
</dbReference>
<dbReference type="Pfam" id="PF00069">
    <property type="entry name" value="Pkinase"/>
    <property type="match status" value="1"/>
</dbReference>
<dbReference type="PROSITE" id="PS00107">
    <property type="entry name" value="PROTEIN_KINASE_ATP"/>
    <property type="match status" value="1"/>
</dbReference>
<dbReference type="FunFam" id="1.10.510.10:FF:000533">
    <property type="entry name" value="cyclin-dependent kinase 10"/>
    <property type="match status" value="1"/>
</dbReference>
<dbReference type="FunFam" id="3.30.200.20:FF:000054">
    <property type="entry name" value="Cyclin-dependent kinase 11B"/>
    <property type="match status" value="1"/>
</dbReference>
<dbReference type="SUPFAM" id="SSF56112">
    <property type="entry name" value="Protein kinase-like (PK-like)"/>
    <property type="match status" value="1"/>
</dbReference>
<dbReference type="EMBL" id="NCKV01000131">
    <property type="protein sequence ID" value="RWS31549.1"/>
    <property type="molecule type" value="Genomic_DNA"/>
</dbReference>
<proteinExistence type="inferred from homology"/>
<evidence type="ECO:0000256" key="9">
    <source>
        <dbReference type="ARBA" id="ARBA00048367"/>
    </source>
</evidence>
<evidence type="ECO:0000256" key="1">
    <source>
        <dbReference type="ARBA" id="ARBA00006485"/>
    </source>
</evidence>
<dbReference type="OrthoDB" id="1732493at2759"/>
<feature type="domain" description="Protein kinase" evidence="12">
    <location>
        <begin position="44"/>
        <end position="325"/>
    </location>
</feature>
<comment type="caution">
    <text evidence="13">The sequence shown here is derived from an EMBL/GenBank/DDBJ whole genome shotgun (WGS) entry which is preliminary data.</text>
</comment>
<dbReference type="STRING" id="299467.A0A443SVL0"/>
<dbReference type="GO" id="GO:0005524">
    <property type="term" value="F:ATP binding"/>
    <property type="evidence" value="ECO:0007669"/>
    <property type="project" value="UniProtKB-UniRule"/>
</dbReference>
<dbReference type="InterPro" id="IPR011009">
    <property type="entry name" value="Kinase-like_dom_sf"/>
</dbReference>
<evidence type="ECO:0000313" key="13">
    <source>
        <dbReference type="EMBL" id="RWS31549.1"/>
    </source>
</evidence>
<sequence length="372" mass="42830">MEKLNSGTSNQPIRRNVEFTSFSLEKFSVPESNLFGRCRSVAEFEKLNRVGEGTYGVVYRALDTVNKQIVAIKKMRMEREKDGIPISGLREINILLNLRHENIVRLKEIAVGRKLDNIFLVMEYCEQDIASLLDNMPLPFSESQLFKGIRYLHRHDILHRDLKVSNLLLTDTGYLKIADFGLARKSSFDNSCMTPNVVTLWYRAPELLFQSKKQTPAIDMWYALVAAGCIFGELLLKKPLLPGRTEIHQIDLIINFLGTPNDKIWPEFSKLPIVENFSLKEQPYNNVKHVFHWVSPAGIRLLNSLFIYDPKKRLTAEECLQSSYFREKPLPCEPGLMPSFPQHRNMKRQSNFSNSVNAKRSVCEKLVSMTAF</sequence>
<keyword evidence="3 11" id="KW-0723">Serine/threonine-protein kinase</keyword>
<dbReference type="GO" id="GO:0040019">
    <property type="term" value="P:positive regulation of embryonic development"/>
    <property type="evidence" value="ECO:0007669"/>
    <property type="project" value="UniProtKB-ARBA"/>
</dbReference>
<evidence type="ECO:0000256" key="4">
    <source>
        <dbReference type="ARBA" id="ARBA00022679"/>
    </source>
</evidence>
<evidence type="ECO:0000256" key="11">
    <source>
        <dbReference type="RuleBase" id="RU000304"/>
    </source>
</evidence>
<organism evidence="13 14">
    <name type="scientific">Leptotrombidium deliense</name>
    <dbReference type="NCBI Taxonomy" id="299467"/>
    <lineage>
        <taxon>Eukaryota</taxon>
        <taxon>Metazoa</taxon>
        <taxon>Ecdysozoa</taxon>
        <taxon>Arthropoda</taxon>
        <taxon>Chelicerata</taxon>
        <taxon>Arachnida</taxon>
        <taxon>Acari</taxon>
        <taxon>Acariformes</taxon>
        <taxon>Trombidiformes</taxon>
        <taxon>Prostigmata</taxon>
        <taxon>Anystina</taxon>
        <taxon>Parasitengona</taxon>
        <taxon>Trombiculoidea</taxon>
        <taxon>Trombiculidae</taxon>
        <taxon>Leptotrombidium</taxon>
    </lineage>
</organism>
<evidence type="ECO:0000256" key="8">
    <source>
        <dbReference type="ARBA" id="ARBA00047811"/>
    </source>
</evidence>
<dbReference type="CDD" id="cd07845">
    <property type="entry name" value="STKc_CDK10"/>
    <property type="match status" value="1"/>
</dbReference>
<keyword evidence="6 13" id="KW-0418">Kinase</keyword>
<dbReference type="AlphaFoldDB" id="A0A443SVL0"/>